<dbReference type="PROSITE" id="PS01124">
    <property type="entry name" value="HTH_ARAC_FAMILY_2"/>
    <property type="match status" value="1"/>
</dbReference>
<evidence type="ECO:0000256" key="12">
    <source>
        <dbReference type="PROSITE-ProRule" id="PRU00169"/>
    </source>
</evidence>
<feature type="modified residue" description="4-aspartylphosphate" evidence="12">
    <location>
        <position position="266"/>
    </location>
</feature>
<dbReference type="GO" id="GO:0000155">
    <property type="term" value="F:phosphorelay sensor kinase activity"/>
    <property type="evidence" value="ECO:0007669"/>
    <property type="project" value="TreeGrafter"/>
</dbReference>
<evidence type="ECO:0000256" key="10">
    <source>
        <dbReference type="ARBA" id="ARBA00023125"/>
    </source>
</evidence>
<keyword evidence="3 12" id="KW-0597">Phosphoprotein</keyword>
<dbReference type="PROSITE" id="PS50110">
    <property type="entry name" value="RESPONSE_REGULATORY"/>
    <property type="match status" value="1"/>
</dbReference>
<evidence type="ECO:0000256" key="8">
    <source>
        <dbReference type="ARBA" id="ARBA00023012"/>
    </source>
</evidence>
<protein>
    <recommendedName>
        <fullName evidence="2">histidine kinase</fullName>
        <ecNumber evidence="2">2.7.13.3</ecNumber>
    </recommendedName>
</protein>
<evidence type="ECO:0000256" key="11">
    <source>
        <dbReference type="ARBA" id="ARBA00023163"/>
    </source>
</evidence>
<dbReference type="InterPro" id="IPR005467">
    <property type="entry name" value="His_kinase_dom"/>
</dbReference>
<name>A0A069CXE3_9BACE</name>
<dbReference type="Gene3D" id="1.10.10.60">
    <property type="entry name" value="Homeodomain-like"/>
    <property type="match status" value="1"/>
</dbReference>
<dbReference type="eggNOG" id="COG0745">
    <property type="taxonomic scope" value="Bacteria"/>
</dbReference>
<dbReference type="GO" id="GO:0003700">
    <property type="term" value="F:DNA-binding transcription factor activity"/>
    <property type="evidence" value="ECO:0007669"/>
    <property type="project" value="InterPro"/>
</dbReference>
<keyword evidence="10 16" id="KW-0238">DNA-binding</keyword>
<evidence type="ECO:0000256" key="9">
    <source>
        <dbReference type="ARBA" id="ARBA00023015"/>
    </source>
</evidence>
<proteinExistence type="predicted"/>
<dbReference type="SUPFAM" id="SSF52172">
    <property type="entry name" value="CheY-like"/>
    <property type="match status" value="1"/>
</dbReference>
<dbReference type="Proteomes" id="UP000027601">
    <property type="component" value="Unassembled WGS sequence"/>
</dbReference>
<evidence type="ECO:0000313" key="17">
    <source>
        <dbReference type="Proteomes" id="UP000027601"/>
    </source>
</evidence>
<dbReference type="EMBL" id="BAJS01000001">
    <property type="protein sequence ID" value="GAK35258.1"/>
    <property type="molecule type" value="Genomic_DNA"/>
</dbReference>
<evidence type="ECO:0000256" key="5">
    <source>
        <dbReference type="ARBA" id="ARBA00022741"/>
    </source>
</evidence>
<evidence type="ECO:0000256" key="2">
    <source>
        <dbReference type="ARBA" id="ARBA00012438"/>
    </source>
</evidence>
<dbReference type="SUPFAM" id="SSF46689">
    <property type="entry name" value="Homeodomain-like"/>
    <property type="match status" value="1"/>
</dbReference>
<dbReference type="PANTHER" id="PTHR43547">
    <property type="entry name" value="TWO-COMPONENT HISTIDINE KINASE"/>
    <property type="match status" value="1"/>
</dbReference>
<dbReference type="CDD" id="cd17574">
    <property type="entry name" value="REC_OmpR"/>
    <property type="match status" value="1"/>
</dbReference>
<evidence type="ECO:0000256" key="1">
    <source>
        <dbReference type="ARBA" id="ARBA00000085"/>
    </source>
</evidence>
<dbReference type="EC" id="2.7.13.3" evidence="2"/>
<dbReference type="PRINTS" id="PR00344">
    <property type="entry name" value="BCTRLSENSOR"/>
</dbReference>
<accession>A0A069CXE3</accession>
<dbReference type="InterPro" id="IPR001789">
    <property type="entry name" value="Sig_transdc_resp-reg_receiver"/>
</dbReference>
<dbReference type="InterPro" id="IPR003594">
    <property type="entry name" value="HATPase_dom"/>
</dbReference>
<keyword evidence="17" id="KW-1185">Reference proteome</keyword>
<dbReference type="InterPro" id="IPR011006">
    <property type="entry name" value="CheY-like_superfamily"/>
</dbReference>
<evidence type="ECO:0000313" key="16">
    <source>
        <dbReference type="EMBL" id="GAK35258.1"/>
    </source>
</evidence>
<dbReference type="GO" id="GO:0005524">
    <property type="term" value="F:ATP binding"/>
    <property type="evidence" value="ECO:0007669"/>
    <property type="project" value="UniProtKB-KW"/>
</dbReference>
<dbReference type="PANTHER" id="PTHR43547:SF2">
    <property type="entry name" value="HYBRID SIGNAL TRANSDUCTION HISTIDINE KINASE C"/>
    <property type="match status" value="1"/>
</dbReference>
<dbReference type="GO" id="GO:0043565">
    <property type="term" value="F:sequence-specific DNA binding"/>
    <property type="evidence" value="ECO:0007669"/>
    <property type="project" value="InterPro"/>
</dbReference>
<dbReference type="FunFam" id="3.30.565.10:FF:000037">
    <property type="entry name" value="Hybrid sensor histidine kinase/response regulator"/>
    <property type="match status" value="1"/>
</dbReference>
<dbReference type="InterPro" id="IPR009057">
    <property type="entry name" value="Homeodomain-like_sf"/>
</dbReference>
<dbReference type="SUPFAM" id="SSF55874">
    <property type="entry name" value="ATPase domain of HSP90 chaperone/DNA topoisomerase II/histidine kinase"/>
    <property type="match status" value="1"/>
</dbReference>
<dbReference type="InterPro" id="IPR018062">
    <property type="entry name" value="HTH_AraC-typ_CS"/>
</dbReference>
<comment type="catalytic activity">
    <reaction evidence="1">
        <text>ATP + protein L-histidine = ADP + protein N-phospho-L-histidine.</text>
        <dbReference type="EC" id="2.7.13.3"/>
    </reaction>
</comment>
<dbReference type="PROSITE" id="PS50109">
    <property type="entry name" value="HIS_KIN"/>
    <property type="match status" value="1"/>
</dbReference>
<organism evidence="16 17">
    <name type="scientific">Bacteroides graminisolvens DSM 19988 = JCM 15093</name>
    <dbReference type="NCBI Taxonomy" id="1121097"/>
    <lineage>
        <taxon>Bacteria</taxon>
        <taxon>Pseudomonadati</taxon>
        <taxon>Bacteroidota</taxon>
        <taxon>Bacteroidia</taxon>
        <taxon>Bacteroidales</taxon>
        <taxon>Bacteroidaceae</taxon>
        <taxon>Bacteroides</taxon>
    </lineage>
</organism>
<dbReference type="FunFam" id="1.10.10.60:FF:000284">
    <property type="entry name" value="Two-component system sensor histidine kinase/response regulator"/>
    <property type="match status" value="1"/>
</dbReference>
<dbReference type="Pfam" id="PF02518">
    <property type="entry name" value="HATPase_c"/>
    <property type="match status" value="1"/>
</dbReference>
<comment type="caution">
    <text evidence="16">The sequence shown here is derived from an EMBL/GenBank/DDBJ whole genome shotgun (WGS) entry which is preliminary data.</text>
</comment>
<evidence type="ECO:0000256" key="7">
    <source>
        <dbReference type="ARBA" id="ARBA00022840"/>
    </source>
</evidence>
<dbReference type="InterPro" id="IPR018060">
    <property type="entry name" value="HTH_AraC"/>
</dbReference>
<feature type="domain" description="Histidine kinase" evidence="14">
    <location>
        <begin position="1"/>
        <end position="174"/>
    </location>
</feature>
<keyword evidence="7" id="KW-0067">ATP-binding</keyword>
<dbReference type="AlphaFoldDB" id="A0A069CXE3"/>
<evidence type="ECO:0000256" key="4">
    <source>
        <dbReference type="ARBA" id="ARBA00022679"/>
    </source>
</evidence>
<evidence type="ECO:0000256" key="6">
    <source>
        <dbReference type="ARBA" id="ARBA00022777"/>
    </source>
</evidence>
<dbReference type="SMART" id="SM00448">
    <property type="entry name" value="REC"/>
    <property type="match status" value="1"/>
</dbReference>
<feature type="domain" description="HTH araC/xylS-type" evidence="13">
    <location>
        <begin position="377"/>
        <end position="476"/>
    </location>
</feature>
<dbReference type="InterPro" id="IPR004358">
    <property type="entry name" value="Sig_transdc_His_kin-like_C"/>
</dbReference>
<dbReference type="InterPro" id="IPR036890">
    <property type="entry name" value="HATPase_C_sf"/>
</dbReference>
<reference evidence="16 17" key="1">
    <citation type="journal article" date="2015" name="Microbes Environ.">
        <title>Distribution and evolution of nitrogen fixation genes in the phylum bacteroidetes.</title>
        <authorList>
            <person name="Inoue J."/>
            <person name="Oshima K."/>
            <person name="Suda W."/>
            <person name="Sakamoto M."/>
            <person name="Iino T."/>
            <person name="Noda S."/>
            <person name="Hongoh Y."/>
            <person name="Hattori M."/>
            <person name="Ohkuma M."/>
        </authorList>
    </citation>
    <scope>NUCLEOTIDE SEQUENCE [LARGE SCALE GENOMIC DNA]</scope>
    <source>
        <strain evidence="16 17">JCM 15093</strain>
    </source>
</reference>
<feature type="domain" description="Response regulatory" evidence="15">
    <location>
        <begin position="218"/>
        <end position="333"/>
    </location>
</feature>
<keyword evidence="6" id="KW-0418">Kinase</keyword>
<dbReference type="eggNOG" id="COG5002">
    <property type="taxonomic scope" value="Bacteria"/>
</dbReference>
<keyword evidence="11" id="KW-0804">Transcription</keyword>
<evidence type="ECO:0000256" key="3">
    <source>
        <dbReference type="ARBA" id="ARBA00022553"/>
    </source>
</evidence>
<keyword evidence="8" id="KW-0902">Two-component regulatory system</keyword>
<evidence type="ECO:0000259" key="13">
    <source>
        <dbReference type="PROSITE" id="PS01124"/>
    </source>
</evidence>
<gene>
    <name evidence="16" type="ORF">JCM15093_338</name>
</gene>
<dbReference type="PROSITE" id="PS00041">
    <property type="entry name" value="HTH_ARAC_FAMILY_1"/>
    <property type="match status" value="1"/>
</dbReference>
<dbReference type="Gene3D" id="3.30.565.10">
    <property type="entry name" value="Histidine kinase-like ATPase, C-terminal domain"/>
    <property type="match status" value="1"/>
</dbReference>
<dbReference type="Pfam" id="PF00072">
    <property type="entry name" value="Response_reg"/>
    <property type="match status" value="1"/>
</dbReference>
<dbReference type="SMART" id="SM00342">
    <property type="entry name" value="HTH_ARAC"/>
    <property type="match status" value="1"/>
</dbReference>
<dbReference type="SMART" id="SM00387">
    <property type="entry name" value="HATPase_c"/>
    <property type="match status" value="1"/>
</dbReference>
<keyword evidence="5" id="KW-0547">Nucleotide-binding</keyword>
<sequence>MLRLVNQILDFRKIENRKMKLLLERTDVIILLERVMDNFRLIAEEKHIDFRLHSQTDNISGWIDQDKFEKVMFNLISNAFKYTPDHKSIAVWVSVKDETLVLSVKDEGIGIDLKKQQSLFQRFETLVRYNILQPSSGIGLSLVRELVELHQGSIEVNSQPDVGSEFLVTLPLSHRAYEGKENTEFIVNDSLSTEQQEAAEACPDTCTEVDDQEKELVSVLIVEDNSELRTFLYDILSETYKVIEATNGQEGLQQAVQYMPDFVISDIMMPMMDGLDMVKAIKCNRDICHIPIILLSAKSSLDDRISGLEQGIDDYVTKPFSSTYLKARIKSLLNQRKQLQELYLKQWSERKLGHSIPVVPIEPPQPEIVCFDELFMQQVMEVMEKQMDNSELTVDRFAQELAMGRTVFYQKLKAIIGLSPVDFIREMRIKRAKQLMESGEYNVSSVAYMTGFNDPKYFSKCFKKQFGMSPSEYGKERKQND</sequence>
<evidence type="ECO:0000259" key="15">
    <source>
        <dbReference type="PROSITE" id="PS50110"/>
    </source>
</evidence>
<dbReference type="Gene3D" id="3.40.50.2300">
    <property type="match status" value="1"/>
</dbReference>
<evidence type="ECO:0000259" key="14">
    <source>
        <dbReference type="PROSITE" id="PS50109"/>
    </source>
</evidence>
<dbReference type="Pfam" id="PF12833">
    <property type="entry name" value="HTH_18"/>
    <property type="match status" value="1"/>
</dbReference>
<dbReference type="FunFam" id="3.40.50.2300:FF:000138">
    <property type="entry name" value="Two-component system sensor histidine kinase/response regulator"/>
    <property type="match status" value="1"/>
</dbReference>
<keyword evidence="4" id="KW-0808">Transferase</keyword>
<keyword evidence="9" id="KW-0805">Transcription regulation</keyword>